<comment type="caution">
    <text evidence="1">The sequence shown here is derived from an EMBL/GenBank/DDBJ whole genome shotgun (WGS) entry which is preliminary data.</text>
</comment>
<dbReference type="Proteomes" id="UP000032679">
    <property type="component" value="Unassembled WGS sequence"/>
</dbReference>
<dbReference type="Pfam" id="PF13177">
    <property type="entry name" value="DNA_pol3_delta2"/>
    <property type="match status" value="1"/>
</dbReference>
<dbReference type="GO" id="GO:0009360">
    <property type="term" value="C:DNA polymerase III complex"/>
    <property type="evidence" value="ECO:0007669"/>
    <property type="project" value="TreeGrafter"/>
</dbReference>
<dbReference type="PANTHER" id="PTHR11669:SF8">
    <property type="entry name" value="DNA POLYMERASE III SUBUNIT DELTA"/>
    <property type="match status" value="1"/>
</dbReference>
<dbReference type="SUPFAM" id="SSF52540">
    <property type="entry name" value="P-loop containing nucleoside triphosphate hydrolases"/>
    <property type="match status" value="1"/>
</dbReference>
<evidence type="ECO:0000313" key="2">
    <source>
        <dbReference type="Proteomes" id="UP000032679"/>
    </source>
</evidence>
<keyword evidence="2" id="KW-1185">Reference proteome</keyword>
<dbReference type="EMBL" id="BALE01000034">
    <property type="protein sequence ID" value="GAN54942.1"/>
    <property type="molecule type" value="Genomic_DNA"/>
</dbReference>
<sequence>MHAFRSAWAAGRLHHAWLLHGPEGIGKATLAFRLARIVLGAEDMASPEGRRVSAGTHADLLVIRRGFDEKRGRPRAEIVMDDVAPIQQFLRRTAAEAGWRVVLIDGAEYLNRNAANALLKLLEEPPPKAVILMTSAAPGRLLPTIRSRCRRLGLDPLDGSTMRAVLTGQGQPDDVIARLIAEGAGAPGRAARLALDSDGAIADFVSGTLDGTVAPSAILAQSERIARQDDGFAVFTELLGARLAMSARAAGHAGDVAAAAAQARAFRAIEDLRRETERFNLDKAVAVQMAVAVATGDDQAGS</sequence>
<dbReference type="InterPro" id="IPR050238">
    <property type="entry name" value="DNA_Rep/Repair_Clamp_Loader"/>
</dbReference>
<evidence type="ECO:0000313" key="1">
    <source>
        <dbReference type="EMBL" id="GAN54942.1"/>
    </source>
</evidence>
<dbReference type="STRING" id="1231623.Tasa_034_026"/>
<dbReference type="AlphaFoldDB" id="A0A0D6MMP0"/>
<dbReference type="GO" id="GO:0006261">
    <property type="term" value="P:DNA-templated DNA replication"/>
    <property type="evidence" value="ECO:0007669"/>
    <property type="project" value="TreeGrafter"/>
</dbReference>
<proteinExistence type="predicted"/>
<protein>
    <submittedName>
        <fullName evidence="1">DNA polymerase III subunit delta</fullName>
    </submittedName>
</protein>
<name>A0A0D6MMP0_9PROT</name>
<accession>A0A0D6MMP0</accession>
<organism evidence="1 2">
    <name type="scientific">Tanticharoenia sakaeratensis NBRC 103193</name>
    <dbReference type="NCBI Taxonomy" id="1231623"/>
    <lineage>
        <taxon>Bacteria</taxon>
        <taxon>Pseudomonadati</taxon>
        <taxon>Pseudomonadota</taxon>
        <taxon>Alphaproteobacteria</taxon>
        <taxon>Acetobacterales</taxon>
        <taxon>Acetobacteraceae</taxon>
        <taxon>Tanticharoenia</taxon>
    </lineage>
</organism>
<dbReference type="InterPro" id="IPR027417">
    <property type="entry name" value="P-loop_NTPase"/>
</dbReference>
<dbReference type="PANTHER" id="PTHR11669">
    <property type="entry name" value="REPLICATION FACTOR C / DNA POLYMERASE III GAMMA-TAU SUBUNIT"/>
    <property type="match status" value="1"/>
</dbReference>
<gene>
    <name evidence="1" type="ORF">Tasa_034_026</name>
</gene>
<reference evidence="1 2" key="1">
    <citation type="submission" date="2012-10" db="EMBL/GenBank/DDBJ databases">
        <title>Genome sequencing of Tanticharoenia sakaeratensis NBRC 103193.</title>
        <authorList>
            <person name="Azuma Y."/>
            <person name="Hadano H."/>
            <person name="Hirakawa H."/>
            <person name="Matsushita K."/>
        </authorList>
    </citation>
    <scope>NUCLEOTIDE SEQUENCE [LARGE SCALE GENOMIC DNA]</scope>
    <source>
        <strain evidence="1 2">NBRC 103193</strain>
    </source>
</reference>
<dbReference type="Gene3D" id="3.40.50.300">
    <property type="entry name" value="P-loop containing nucleotide triphosphate hydrolases"/>
    <property type="match status" value="1"/>
</dbReference>